<dbReference type="AlphaFoldDB" id="A0A4C1UBS8"/>
<dbReference type="Proteomes" id="UP000299102">
    <property type="component" value="Unassembled WGS sequence"/>
</dbReference>
<reference evidence="1 2" key="1">
    <citation type="journal article" date="2019" name="Commun. Biol.">
        <title>The bagworm genome reveals a unique fibroin gene that provides high tensile strength.</title>
        <authorList>
            <person name="Kono N."/>
            <person name="Nakamura H."/>
            <person name="Ohtoshi R."/>
            <person name="Tomita M."/>
            <person name="Numata K."/>
            <person name="Arakawa K."/>
        </authorList>
    </citation>
    <scope>NUCLEOTIDE SEQUENCE [LARGE SCALE GENOMIC DNA]</scope>
</reference>
<organism evidence="1 2">
    <name type="scientific">Eumeta variegata</name>
    <name type="common">Bagworm moth</name>
    <name type="synonym">Eumeta japonica</name>
    <dbReference type="NCBI Taxonomy" id="151549"/>
    <lineage>
        <taxon>Eukaryota</taxon>
        <taxon>Metazoa</taxon>
        <taxon>Ecdysozoa</taxon>
        <taxon>Arthropoda</taxon>
        <taxon>Hexapoda</taxon>
        <taxon>Insecta</taxon>
        <taxon>Pterygota</taxon>
        <taxon>Neoptera</taxon>
        <taxon>Endopterygota</taxon>
        <taxon>Lepidoptera</taxon>
        <taxon>Glossata</taxon>
        <taxon>Ditrysia</taxon>
        <taxon>Tineoidea</taxon>
        <taxon>Psychidae</taxon>
        <taxon>Oiketicinae</taxon>
        <taxon>Eumeta</taxon>
    </lineage>
</organism>
<name>A0A4C1UBS8_EUMVA</name>
<gene>
    <name evidence="1" type="ORF">EVAR_22265_1</name>
</gene>
<keyword evidence="2" id="KW-1185">Reference proteome</keyword>
<accession>A0A4C1UBS8</accession>
<proteinExistence type="predicted"/>
<dbReference type="EMBL" id="BGZK01000150">
    <property type="protein sequence ID" value="GBP23406.1"/>
    <property type="molecule type" value="Genomic_DNA"/>
</dbReference>
<evidence type="ECO:0000313" key="1">
    <source>
        <dbReference type="EMBL" id="GBP23406.1"/>
    </source>
</evidence>
<sequence>MRLLQLNAVWSRTRTSDGCFRYDGTEAHFNKALIATVDFAPSYEAGHTLVLRTYRAPYVFRVRDRISASARVRASQKYESRLLLGVGGYGPRIGTLMPGIEWGGFRSDPKLSRNAQ</sequence>
<evidence type="ECO:0000313" key="2">
    <source>
        <dbReference type="Proteomes" id="UP000299102"/>
    </source>
</evidence>
<comment type="caution">
    <text evidence="1">The sequence shown here is derived from an EMBL/GenBank/DDBJ whole genome shotgun (WGS) entry which is preliminary data.</text>
</comment>
<protein>
    <submittedName>
        <fullName evidence="1">Uncharacterized protein</fullName>
    </submittedName>
</protein>